<feature type="region of interest" description="Disordered" evidence="1">
    <location>
        <begin position="588"/>
        <end position="615"/>
    </location>
</feature>
<evidence type="ECO:0000256" key="1">
    <source>
        <dbReference type="SAM" id="MobiDB-lite"/>
    </source>
</evidence>
<proteinExistence type="predicted"/>
<feature type="compositionally biased region" description="Low complexity" evidence="1">
    <location>
        <begin position="119"/>
        <end position="135"/>
    </location>
</feature>
<dbReference type="GO" id="GO:0006891">
    <property type="term" value="P:intra-Golgi vesicle-mediated transport"/>
    <property type="evidence" value="ECO:0007669"/>
    <property type="project" value="InterPro"/>
</dbReference>
<feature type="compositionally biased region" description="Pro residues" evidence="1">
    <location>
        <begin position="599"/>
        <end position="608"/>
    </location>
</feature>
<dbReference type="GO" id="GO:1990071">
    <property type="term" value="C:TRAPPII protein complex"/>
    <property type="evidence" value="ECO:0007669"/>
    <property type="project" value="InterPro"/>
</dbReference>
<gene>
    <name evidence="3" type="ORF">MKK02DRAFT_35250</name>
</gene>
<feature type="region of interest" description="Disordered" evidence="1">
    <location>
        <begin position="93"/>
        <end position="138"/>
    </location>
</feature>
<dbReference type="PANTHER" id="PTHR28159:SF1">
    <property type="entry name" value="TRAFFICKING PROTEIN PARTICLE COMPLEX II-SPECIFIC SUBUNIT 65"/>
    <property type="match status" value="1"/>
</dbReference>
<dbReference type="EMBL" id="JAKWFO010000013">
    <property type="protein sequence ID" value="KAI9633031.1"/>
    <property type="molecule type" value="Genomic_DNA"/>
</dbReference>
<dbReference type="RefSeq" id="XP_052942808.1">
    <property type="nucleotide sequence ID" value="XM_053089126.1"/>
</dbReference>
<evidence type="ECO:0000313" key="3">
    <source>
        <dbReference type="EMBL" id="KAI9633031.1"/>
    </source>
</evidence>
<sequence>MEAAFNACSLKVYVQEASALPDTLFDSTRSEGDVRADWEQAKAGAERDVAFFDEKLIYFLALFVPGEALEYMDGEGEQAVLGLVKRIQRTMTSSFLPPTPPRNHAPHSRYNTDPTAPSLGIPTLPETPLTPGTAGVPDPATPNPFPAMRGGEEEYADVEGVTVWEGDVGMVSTPEAGSGGKKGTGEKVEARSVVRRVEGGYEVIWEGEVPVAYVRTQIQNPLLALTASITLRPDALTRSGHRSHGSVATLEGSVLSDGEEEEGGAASDEEEEAWMMDIDLLGGLAGTSDLVPATRLGPSARQDLSISDSTSVRPTPLSAVTPVTAPHHSAPPTASPGPHRSAGDLPSHLLPSGSTMRKSFRRVLSLSPGLRVRMRNLVLPQLIPPSGTHADDFDNDDGENKVVLCVEIENAPDGNTPPIAFVVSRVEVEIGGKGGKATAALTCQPTSSDDVFPLRLQPVEQYNLLYGVTVASTSEEGGWEDDQAARAVLRNLGTGEVNRPVSIMVIGRPYYAPSTTEGVVYPTREFSSRWNCNLDLSAYYASLASGAPPPMAAGPSRQRTSKPVSLPPANAIVGDKRYSLATLLAGDNDEAATPREPIGRPPSLPPPKRLVSGRPLMPSQLANQAQGQNRLSSLRTVGEKEEKPGLMVSVRLLDRTEGETGTIKPLEEFSVEVYVQNRTEEVRRFRLSVPGRQEGRGKSAPGVIPLENDIRCGPLLPGASMSSRIRFMALRDGVHRIEKLRVTGVGDDVDFIVSPVLDVVIGSGID</sequence>
<comment type="caution">
    <text evidence="3">The sequence shown here is derived from an EMBL/GenBank/DDBJ whole genome shotgun (WGS) entry which is preliminary data.</text>
</comment>
<name>A0AA38LTV2_9TREE</name>
<dbReference type="PANTHER" id="PTHR28159">
    <property type="entry name" value="TRAFFICKING PROTEIN PARTICLE COMPLEX II-SPECIFIC SUBUNIT 65"/>
    <property type="match status" value="1"/>
</dbReference>
<dbReference type="InterPro" id="IPR055420">
    <property type="entry name" value="IgD3_Trs65"/>
</dbReference>
<evidence type="ECO:0000259" key="2">
    <source>
        <dbReference type="Pfam" id="PF12735"/>
    </source>
</evidence>
<dbReference type="Proteomes" id="UP001164286">
    <property type="component" value="Unassembled WGS sequence"/>
</dbReference>
<dbReference type="GeneID" id="77728331"/>
<feature type="compositionally biased region" description="Polar residues" evidence="1">
    <location>
        <begin position="302"/>
        <end position="313"/>
    </location>
</feature>
<feature type="domain" description="Trafficking protein particle complex II-specific subunit 65 IgD3" evidence="2">
    <location>
        <begin position="700"/>
        <end position="745"/>
    </location>
</feature>
<evidence type="ECO:0000313" key="4">
    <source>
        <dbReference type="Proteomes" id="UP001164286"/>
    </source>
</evidence>
<dbReference type="Pfam" id="PF12735">
    <property type="entry name" value="IgD3_Trs65"/>
    <property type="match status" value="1"/>
</dbReference>
<feature type="region of interest" description="Disordered" evidence="1">
    <location>
        <begin position="237"/>
        <end position="271"/>
    </location>
</feature>
<feature type="compositionally biased region" description="Acidic residues" evidence="1">
    <location>
        <begin position="257"/>
        <end position="271"/>
    </location>
</feature>
<dbReference type="InterPro" id="IPR024662">
    <property type="entry name" value="Trs65"/>
</dbReference>
<accession>A0AA38LTV2</accession>
<reference evidence="3" key="1">
    <citation type="journal article" date="2022" name="G3 (Bethesda)">
        <title>High quality genome of the basidiomycete yeast Dioszegia hungarica PDD-24b-2 isolated from cloud water.</title>
        <authorList>
            <person name="Jarrige D."/>
            <person name="Haridas S."/>
            <person name="Bleykasten-Grosshans C."/>
            <person name="Joly M."/>
            <person name="Nadalig T."/>
            <person name="Sancelme M."/>
            <person name="Vuilleumier S."/>
            <person name="Grigoriev I.V."/>
            <person name="Amato P."/>
            <person name="Bringel F."/>
        </authorList>
    </citation>
    <scope>NUCLEOTIDE SEQUENCE</scope>
    <source>
        <strain evidence="3">PDD-24b-2</strain>
    </source>
</reference>
<dbReference type="AlphaFoldDB" id="A0AA38LTV2"/>
<feature type="region of interest" description="Disordered" evidence="1">
    <location>
        <begin position="548"/>
        <end position="570"/>
    </location>
</feature>
<dbReference type="GO" id="GO:0005802">
    <property type="term" value="C:trans-Golgi network"/>
    <property type="evidence" value="ECO:0007669"/>
    <property type="project" value="TreeGrafter"/>
</dbReference>
<protein>
    <submittedName>
        <fullName evidence="3">TRAPP trafficking subunit Trs65-domain-containing protein</fullName>
    </submittedName>
</protein>
<organism evidence="3 4">
    <name type="scientific">Dioszegia hungarica</name>
    <dbReference type="NCBI Taxonomy" id="4972"/>
    <lineage>
        <taxon>Eukaryota</taxon>
        <taxon>Fungi</taxon>
        <taxon>Dikarya</taxon>
        <taxon>Basidiomycota</taxon>
        <taxon>Agaricomycotina</taxon>
        <taxon>Tremellomycetes</taxon>
        <taxon>Tremellales</taxon>
        <taxon>Bulleribasidiaceae</taxon>
        <taxon>Dioszegia</taxon>
    </lineage>
</organism>
<feature type="region of interest" description="Disordered" evidence="1">
    <location>
        <begin position="301"/>
        <end position="354"/>
    </location>
</feature>
<keyword evidence="4" id="KW-1185">Reference proteome</keyword>
<feature type="compositionally biased region" description="Low complexity" evidence="1">
    <location>
        <begin position="321"/>
        <end position="339"/>
    </location>
</feature>